<proteinExistence type="predicted"/>
<dbReference type="AlphaFoldDB" id="A0A0F7KY11"/>
<name>A0A0F7KY11_9SPHN</name>
<dbReference type="InterPro" id="IPR032623">
    <property type="entry name" value="FecR_N"/>
</dbReference>
<protein>
    <submittedName>
        <fullName evidence="1">Fec operon regulator FecR</fullName>
    </submittedName>
</protein>
<dbReference type="PANTHER" id="PTHR30273">
    <property type="entry name" value="PERIPLASMIC SIGNAL SENSOR AND SIGMA FACTOR ACTIVATOR FECR-RELATED"/>
    <property type="match status" value="1"/>
</dbReference>
<dbReference type="InterPro" id="IPR012373">
    <property type="entry name" value="Ferrdict_sens_TM"/>
</dbReference>
<dbReference type="STRING" id="1267766.WYH_03112"/>
<dbReference type="OrthoDB" id="7346218at2"/>
<dbReference type="Pfam" id="PF16220">
    <property type="entry name" value="DUF4880"/>
    <property type="match status" value="1"/>
</dbReference>
<evidence type="ECO:0000313" key="1">
    <source>
        <dbReference type="EMBL" id="AKH44131.1"/>
    </source>
</evidence>
<gene>
    <name evidence="1" type="ORF">WYH_03112</name>
</gene>
<dbReference type="InterPro" id="IPR006860">
    <property type="entry name" value="FecR"/>
</dbReference>
<dbReference type="PATRIC" id="fig|1267766.3.peg.3155"/>
<dbReference type="Gene3D" id="2.60.120.1440">
    <property type="match status" value="1"/>
</dbReference>
<evidence type="ECO:0000313" key="2">
    <source>
        <dbReference type="Proteomes" id="UP000034392"/>
    </source>
</evidence>
<dbReference type="PIRSF" id="PIRSF018266">
    <property type="entry name" value="FecR"/>
    <property type="match status" value="1"/>
</dbReference>
<dbReference type="KEGG" id="aay:WYH_03112"/>
<sequence length="312" mass="32787">MGPVDPIRDQAAHWAVLTSDPAFDDWEKFTAWLESHPDHAATYDRVMAAVAEAAEADIPAPAPAANDGDAGEMPQSPARRRWLGGALAASVAVLAVIGVWQSRDGSQTFETAPGETRVIALADGGEIVLSGGTRLLFDPEDPREAALEAGQALFTITHDPANPFRLEVGGDRLVDIGTVFDVAARPDSLTVAVSEGAVLFNPDGQNVELQPGDMLTSAVGSAEYTLSRVPLEQVGEWRTGRLTFQNATIAELAGDLTRATGIPFAAAEGAANAPRVSGSLLLGPVRDDPRTIAPLLGVTVRRQGDSWIIAVQ</sequence>
<reference evidence="1" key="1">
    <citation type="submission" date="2015-05" db="EMBL/GenBank/DDBJ databases">
        <title>The complete genome of Altererythrobacter atlanticus strain 26DY36.</title>
        <authorList>
            <person name="Wu Y.-H."/>
            <person name="Cheng H."/>
            <person name="Wu X.-W."/>
        </authorList>
    </citation>
    <scope>NUCLEOTIDE SEQUENCE [LARGE SCALE GENOMIC DNA]</scope>
    <source>
        <strain evidence="1">26DY36</strain>
    </source>
</reference>
<dbReference type="RefSeq" id="WP_046904525.1">
    <property type="nucleotide sequence ID" value="NZ_CP011452.2"/>
</dbReference>
<dbReference type="PANTHER" id="PTHR30273:SF2">
    <property type="entry name" value="PROTEIN FECR"/>
    <property type="match status" value="1"/>
</dbReference>
<dbReference type="EMBL" id="CP011452">
    <property type="protein sequence ID" value="AKH44131.1"/>
    <property type="molecule type" value="Genomic_DNA"/>
</dbReference>
<keyword evidence="2" id="KW-1185">Reference proteome</keyword>
<dbReference type="GO" id="GO:0016989">
    <property type="term" value="F:sigma factor antagonist activity"/>
    <property type="evidence" value="ECO:0007669"/>
    <property type="project" value="TreeGrafter"/>
</dbReference>
<accession>A0A0F7KY11</accession>
<dbReference type="Proteomes" id="UP000034392">
    <property type="component" value="Chromosome"/>
</dbReference>
<organism evidence="1 2">
    <name type="scientific">Croceibacterium atlanticum</name>
    <dbReference type="NCBI Taxonomy" id="1267766"/>
    <lineage>
        <taxon>Bacteria</taxon>
        <taxon>Pseudomonadati</taxon>
        <taxon>Pseudomonadota</taxon>
        <taxon>Alphaproteobacteria</taxon>
        <taxon>Sphingomonadales</taxon>
        <taxon>Erythrobacteraceae</taxon>
        <taxon>Croceibacterium</taxon>
    </lineage>
</organism>
<dbReference type="Pfam" id="PF04773">
    <property type="entry name" value="FecR"/>
    <property type="match status" value="1"/>
</dbReference>